<feature type="transmembrane region" description="Helical" evidence="1">
    <location>
        <begin position="157"/>
        <end position="179"/>
    </location>
</feature>
<dbReference type="STRING" id="154621.RV11_GL002338"/>
<sequence>MFTLIKNEFIKLFSKKSSWILQIILFVCMLGMGFMMMKSNENMQSYMHSEGQPEYKGGINGYKNSDGTIVSEDLYWNSVDVDENAELVSLTLEESIPQLEKNLELYKSHPKQYSKRDIKATEKQLDYYKSYLEKGETPPNPNSGTTSAQFFSSFGQIYVLPTLFAVIIASMIIAAEFSGGTIKLLLTRPYSRMQILWSKYIVAILYGLLSSIVMAISAFICSYMLPHQSLTSALAQATGDKNALMMAGQLFSSNFLLMILYITIALFFSAVIRSQALAVGVGMGILFSGSILGQILPVIIEKYDWLKWILFNLLGLNNQVIDSAYAVGGNLSVPATVVGLIIYIVLIYAATLALFNKRDVALS</sequence>
<keyword evidence="3" id="KW-1185">Reference proteome</keyword>
<keyword evidence="1" id="KW-1133">Transmembrane helix</keyword>
<evidence type="ECO:0008006" key="4">
    <source>
        <dbReference type="Google" id="ProtNLM"/>
    </source>
</evidence>
<dbReference type="AlphaFoldDB" id="R3WH46"/>
<name>R3WH46_9ENTE</name>
<gene>
    <name evidence="2" type="ORF">UC3_00707</name>
</gene>
<keyword evidence="1" id="KW-0812">Transmembrane</keyword>
<feature type="transmembrane region" description="Helical" evidence="1">
    <location>
        <begin position="333"/>
        <end position="355"/>
    </location>
</feature>
<dbReference type="HOGENOM" id="CLU_050687_1_1_9"/>
<dbReference type="PANTHER" id="PTHR37305">
    <property type="entry name" value="INTEGRAL MEMBRANE PROTEIN-RELATED"/>
    <property type="match status" value="1"/>
</dbReference>
<keyword evidence="1" id="KW-0472">Membrane</keyword>
<dbReference type="GO" id="GO:0005886">
    <property type="term" value="C:plasma membrane"/>
    <property type="evidence" value="ECO:0007669"/>
    <property type="project" value="UniProtKB-SubCell"/>
</dbReference>
<feature type="transmembrane region" description="Helical" evidence="1">
    <location>
        <begin position="276"/>
        <end position="300"/>
    </location>
</feature>
<evidence type="ECO:0000313" key="3">
    <source>
        <dbReference type="Proteomes" id="UP000013785"/>
    </source>
</evidence>
<dbReference type="RefSeq" id="WP_010767380.1">
    <property type="nucleotide sequence ID" value="NZ_ASWE01000004.1"/>
</dbReference>
<dbReference type="OrthoDB" id="2295852at2"/>
<dbReference type="Proteomes" id="UP000013785">
    <property type="component" value="Unassembled WGS sequence"/>
</dbReference>
<proteinExistence type="predicted"/>
<accession>R3WH46</accession>
<dbReference type="EMBL" id="AJAT01000009">
    <property type="protein sequence ID" value="EOL47176.1"/>
    <property type="molecule type" value="Genomic_DNA"/>
</dbReference>
<feature type="transmembrane region" description="Helical" evidence="1">
    <location>
        <begin position="200"/>
        <end position="225"/>
    </location>
</feature>
<protein>
    <recommendedName>
        <fullName evidence="4">ABC transporter permease</fullName>
    </recommendedName>
</protein>
<dbReference type="eggNOG" id="COG1277">
    <property type="taxonomic scope" value="Bacteria"/>
</dbReference>
<evidence type="ECO:0000256" key="1">
    <source>
        <dbReference type="SAM" id="Phobius"/>
    </source>
</evidence>
<dbReference type="GO" id="GO:0140359">
    <property type="term" value="F:ABC-type transporter activity"/>
    <property type="evidence" value="ECO:0007669"/>
    <property type="project" value="InterPro"/>
</dbReference>
<feature type="transmembrane region" description="Helical" evidence="1">
    <location>
        <begin position="245"/>
        <end position="269"/>
    </location>
</feature>
<feature type="transmembrane region" description="Helical" evidence="1">
    <location>
        <begin position="20"/>
        <end position="37"/>
    </location>
</feature>
<reference evidence="2 3" key="1">
    <citation type="submission" date="2013-02" db="EMBL/GenBank/DDBJ databases">
        <title>The Genome Sequence of Enterococcus phoeniculicola BAA-412.</title>
        <authorList>
            <consortium name="The Broad Institute Genome Sequencing Platform"/>
            <consortium name="The Broad Institute Genome Sequencing Center for Infectious Disease"/>
            <person name="Earl A.M."/>
            <person name="Gilmore M.S."/>
            <person name="Lebreton F."/>
            <person name="Walker B."/>
            <person name="Young S.K."/>
            <person name="Zeng Q."/>
            <person name="Gargeya S."/>
            <person name="Fitzgerald M."/>
            <person name="Haas B."/>
            <person name="Abouelleil A."/>
            <person name="Alvarado L."/>
            <person name="Arachchi H.M."/>
            <person name="Berlin A.M."/>
            <person name="Chapman S.B."/>
            <person name="Dewar J."/>
            <person name="Goldberg J."/>
            <person name="Griggs A."/>
            <person name="Gujja S."/>
            <person name="Hansen M."/>
            <person name="Howarth C."/>
            <person name="Imamovic A."/>
            <person name="Larimer J."/>
            <person name="McCowan C."/>
            <person name="Murphy C."/>
            <person name="Neiman D."/>
            <person name="Pearson M."/>
            <person name="Priest M."/>
            <person name="Roberts A."/>
            <person name="Saif S."/>
            <person name="Shea T."/>
            <person name="Sisk P."/>
            <person name="Sykes S."/>
            <person name="Wortman J."/>
            <person name="Nusbaum C."/>
            <person name="Birren B."/>
        </authorList>
    </citation>
    <scope>NUCLEOTIDE SEQUENCE [LARGE SCALE GENOMIC DNA]</scope>
    <source>
        <strain evidence="2 3">ATCC BAA-412</strain>
    </source>
</reference>
<dbReference type="PATRIC" id="fig|1158610.3.peg.682"/>
<organism evidence="2 3">
    <name type="scientific">Enterococcus phoeniculicola ATCC BAA-412</name>
    <dbReference type="NCBI Taxonomy" id="1158610"/>
    <lineage>
        <taxon>Bacteria</taxon>
        <taxon>Bacillati</taxon>
        <taxon>Bacillota</taxon>
        <taxon>Bacilli</taxon>
        <taxon>Lactobacillales</taxon>
        <taxon>Enterococcaceae</taxon>
        <taxon>Enterococcus</taxon>
    </lineage>
</organism>
<dbReference type="Pfam" id="PF12679">
    <property type="entry name" value="ABC2_membrane_2"/>
    <property type="match status" value="1"/>
</dbReference>
<dbReference type="PANTHER" id="PTHR37305:SF1">
    <property type="entry name" value="MEMBRANE PROTEIN"/>
    <property type="match status" value="1"/>
</dbReference>
<evidence type="ECO:0000313" key="2">
    <source>
        <dbReference type="EMBL" id="EOL47176.1"/>
    </source>
</evidence>
<comment type="caution">
    <text evidence="2">The sequence shown here is derived from an EMBL/GenBank/DDBJ whole genome shotgun (WGS) entry which is preliminary data.</text>
</comment>